<keyword evidence="2" id="KW-0805">Transcription regulation</keyword>
<reference evidence="7 8" key="1">
    <citation type="submission" date="2024-04" db="EMBL/GenBank/DDBJ databases">
        <title>Genome assembly C_amara_ONT_v2.</title>
        <authorList>
            <person name="Yant L."/>
            <person name="Moore C."/>
            <person name="Slenker M."/>
        </authorList>
    </citation>
    <scope>NUCLEOTIDE SEQUENCE [LARGE SCALE GENOMIC DNA]</scope>
    <source>
        <tissue evidence="7">Leaf</tissue>
    </source>
</reference>
<keyword evidence="3" id="KW-0238">DNA-binding</keyword>
<gene>
    <name evidence="7" type="ORF">V5N11_012825</name>
</gene>
<evidence type="ECO:0000256" key="2">
    <source>
        <dbReference type="ARBA" id="ARBA00023015"/>
    </source>
</evidence>
<keyword evidence="5" id="KW-0539">Nucleus</keyword>
<keyword evidence="4" id="KW-0804">Transcription</keyword>
<evidence type="ECO:0000313" key="8">
    <source>
        <dbReference type="Proteomes" id="UP001558713"/>
    </source>
</evidence>
<proteinExistence type="predicted"/>
<dbReference type="PROSITE" id="PS50066">
    <property type="entry name" value="MADS_BOX_2"/>
    <property type="match status" value="1"/>
</dbReference>
<evidence type="ECO:0000256" key="5">
    <source>
        <dbReference type="ARBA" id="ARBA00023242"/>
    </source>
</evidence>
<dbReference type="Gene3D" id="3.40.1810.10">
    <property type="entry name" value="Transcription factor, MADS-box"/>
    <property type="match status" value="1"/>
</dbReference>
<protein>
    <submittedName>
        <fullName evidence="7">Agamous-like MADS-box protein AGL92</fullName>
    </submittedName>
</protein>
<dbReference type="AlphaFoldDB" id="A0ABD1BAX3"/>
<dbReference type="FunFam" id="3.40.1810.10:FF:000024">
    <property type="entry name" value="Agamous-like MADS-box protein AGL80"/>
    <property type="match status" value="1"/>
</dbReference>
<dbReference type="CDD" id="cd00266">
    <property type="entry name" value="MADS_SRF_like"/>
    <property type="match status" value="1"/>
</dbReference>
<dbReference type="InterPro" id="IPR036879">
    <property type="entry name" value="TF_MADSbox_sf"/>
</dbReference>
<evidence type="ECO:0000256" key="4">
    <source>
        <dbReference type="ARBA" id="ARBA00023163"/>
    </source>
</evidence>
<dbReference type="InterPro" id="IPR002100">
    <property type="entry name" value="TF_MADSbox"/>
</dbReference>
<evidence type="ECO:0000256" key="1">
    <source>
        <dbReference type="ARBA" id="ARBA00004123"/>
    </source>
</evidence>
<dbReference type="PANTHER" id="PTHR11945:SF788">
    <property type="entry name" value="AGAMOUS-LIKE-34-RELATED"/>
    <property type="match status" value="1"/>
</dbReference>
<dbReference type="SUPFAM" id="SSF55455">
    <property type="entry name" value="SRF-like"/>
    <property type="match status" value="1"/>
</dbReference>
<dbReference type="Proteomes" id="UP001558713">
    <property type="component" value="Unassembled WGS sequence"/>
</dbReference>
<dbReference type="Pfam" id="PF00319">
    <property type="entry name" value="SRF-TF"/>
    <property type="match status" value="1"/>
</dbReference>
<dbReference type="EMBL" id="JBANAX010000275">
    <property type="protein sequence ID" value="KAL1216087.1"/>
    <property type="molecule type" value="Genomic_DNA"/>
</dbReference>
<dbReference type="GO" id="GO:0005634">
    <property type="term" value="C:nucleus"/>
    <property type="evidence" value="ECO:0007669"/>
    <property type="project" value="UniProtKB-SubCell"/>
</dbReference>
<sequence>MPRSKVQLSLIPNERLRRVSFKRRKTGIIKKLSELTTLCDVQACAVMYSSYEPIPMVWPSNQGVQEVVSRFMELPENEQTKNMMDQTTYLQQKITKEQEKLKKLPHENREAKLRQLMFDFVGGKMNKYQNQLDDLKDLMIYTDTYIDQLHSRNEYLTSNGESSSSFPMFPAAVASAVPSAPIGFSNHIQYQNMSVNLNQHDSVQQHVPVAITNVDPHVFMDAALPTAPVGIFDHVQYYNMNMNHNLNDSVQHHGHAAVVSADPSMVSPPIGFYDHIHYQTMNPNRHEHAQNYVSANFNDHIQYQNMNMNQNQQDLIQYQNISMNLNPNLPSDHYPNFHSDQYPNPQSDQYSNQQQIFMDMLPGHPQQMRYGGESACIPFMDGNNYNYRQLPTIDHATTGHMPTITTTTTSAFDLYINNNI</sequence>
<name>A0ABD1BAX3_CARAN</name>
<dbReference type="PANTHER" id="PTHR11945">
    <property type="entry name" value="MADS BOX PROTEIN"/>
    <property type="match status" value="1"/>
</dbReference>
<comment type="caution">
    <text evidence="7">The sequence shown here is derived from an EMBL/GenBank/DDBJ whole genome shotgun (WGS) entry which is preliminary data.</text>
</comment>
<dbReference type="SMART" id="SM00432">
    <property type="entry name" value="MADS"/>
    <property type="match status" value="1"/>
</dbReference>
<evidence type="ECO:0000256" key="3">
    <source>
        <dbReference type="ARBA" id="ARBA00023125"/>
    </source>
</evidence>
<dbReference type="PRINTS" id="PR00404">
    <property type="entry name" value="MADSDOMAIN"/>
</dbReference>
<evidence type="ECO:0000259" key="6">
    <source>
        <dbReference type="PROSITE" id="PS50066"/>
    </source>
</evidence>
<evidence type="ECO:0000313" key="7">
    <source>
        <dbReference type="EMBL" id="KAL1216087.1"/>
    </source>
</evidence>
<dbReference type="GO" id="GO:0003677">
    <property type="term" value="F:DNA binding"/>
    <property type="evidence" value="ECO:0007669"/>
    <property type="project" value="UniProtKB-KW"/>
</dbReference>
<keyword evidence="8" id="KW-1185">Reference proteome</keyword>
<comment type="subcellular location">
    <subcellularLocation>
        <location evidence="1">Nucleus</location>
    </subcellularLocation>
</comment>
<dbReference type="InterPro" id="IPR033897">
    <property type="entry name" value="SRF-like_MADS-box"/>
</dbReference>
<feature type="domain" description="MADS-box" evidence="6">
    <location>
        <begin position="1"/>
        <end position="50"/>
    </location>
</feature>
<organism evidence="7 8">
    <name type="scientific">Cardamine amara subsp. amara</name>
    <dbReference type="NCBI Taxonomy" id="228776"/>
    <lineage>
        <taxon>Eukaryota</taxon>
        <taxon>Viridiplantae</taxon>
        <taxon>Streptophyta</taxon>
        <taxon>Embryophyta</taxon>
        <taxon>Tracheophyta</taxon>
        <taxon>Spermatophyta</taxon>
        <taxon>Magnoliopsida</taxon>
        <taxon>eudicotyledons</taxon>
        <taxon>Gunneridae</taxon>
        <taxon>Pentapetalae</taxon>
        <taxon>rosids</taxon>
        <taxon>malvids</taxon>
        <taxon>Brassicales</taxon>
        <taxon>Brassicaceae</taxon>
        <taxon>Cardamineae</taxon>
        <taxon>Cardamine</taxon>
    </lineage>
</organism>
<accession>A0ABD1BAX3</accession>